<sequence length="231" mass="26091">MKIDTQTSQAELSRLVEAGLRRDFLKSTPLNLKQFIPFTVLFLLFPGMVLGWRIGGLLTALFASFLTGCLIWDAPETAMNGLRIWLFWGCATVLIVTYQVTRDGLKTMRRRRLPLLPVKRDRRAGVRCPKEAPLSWEKESLAGVSCYVSRFLVEAPQPGYYAFLRTVDDYEGVLRFSPHTAFEHMEGKTGLRVNDLVIYRLEAGLHELVWATSNAEAGEPKATITQLNRVG</sequence>
<evidence type="ECO:0000256" key="1">
    <source>
        <dbReference type="SAM" id="Phobius"/>
    </source>
</evidence>
<keyword evidence="1" id="KW-0472">Membrane</keyword>
<dbReference type="Proteomes" id="UP000823964">
    <property type="component" value="Unassembled WGS sequence"/>
</dbReference>
<feature type="transmembrane region" description="Helical" evidence="1">
    <location>
        <begin position="82"/>
        <end position="101"/>
    </location>
</feature>
<proteinExistence type="predicted"/>
<evidence type="ECO:0000313" key="2">
    <source>
        <dbReference type="EMBL" id="HIX19469.1"/>
    </source>
</evidence>
<reference evidence="2" key="2">
    <citation type="submission" date="2021-04" db="EMBL/GenBank/DDBJ databases">
        <authorList>
            <person name="Gilroy R."/>
        </authorList>
    </citation>
    <scope>NUCLEOTIDE SEQUENCE</scope>
    <source>
        <strain evidence="2">14975</strain>
    </source>
</reference>
<organism evidence="2 3">
    <name type="scientific">Candidatus Akkermansia intestinigallinarum</name>
    <dbReference type="NCBI Taxonomy" id="2838431"/>
    <lineage>
        <taxon>Bacteria</taxon>
        <taxon>Pseudomonadati</taxon>
        <taxon>Verrucomicrobiota</taxon>
        <taxon>Verrucomicrobiia</taxon>
        <taxon>Verrucomicrobiales</taxon>
        <taxon>Akkermansiaceae</taxon>
        <taxon>Akkermansia</taxon>
    </lineage>
</organism>
<reference evidence="2" key="1">
    <citation type="journal article" date="2021" name="PeerJ">
        <title>Extensive microbial diversity within the chicken gut microbiome revealed by metagenomics and culture.</title>
        <authorList>
            <person name="Gilroy R."/>
            <person name="Ravi A."/>
            <person name="Getino M."/>
            <person name="Pursley I."/>
            <person name="Horton D.L."/>
            <person name="Alikhan N.F."/>
            <person name="Baker D."/>
            <person name="Gharbi K."/>
            <person name="Hall N."/>
            <person name="Watson M."/>
            <person name="Adriaenssens E.M."/>
            <person name="Foster-Nyarko E."/>
            <person name="Jarju S."/>
            <person name="Secka A."/>
            <person name="Antonio M."/>
            <person name="Oren A."/>
            <person name="Chaudhuri R.R."/>
            <person name="La Ragione R."/>
            <person name="Hildebrand F."/>
            <person name="Pallen M.J."/>
        </authorList>
    </citation>
    <scope>NUCLEOTIDE SEQUENCE</scope>
    <source>
        <strain evidence="2">14975</strain>
    </source>
</reference>
<keyword evidence="1" id="KW-1133">Transmembrane helix</keyword>
<dbReference type="EMBL" id="DXFQ01000041">
    <property type="protein sequence ID" value="HIX19469.1"/>
    <property type="molecule type" value="Genomic_DNA"/>
</dbReference>
<dbReference type="AlphaFoldDB" id="A0A9D1VAV1"/>
<accession>A0A9D1VAV1</accession>
<name>A0A9D1VAV1_9BACT</name>
<comment type="caution">
    <text evidence="2">The sequence shown here is derived from an EMBL/GenBank/DDBJ whole genome shotgun (WGS) entry which is preliminary data.</text>
</comment>
<protein>
    <submittedName>
        <fullName evidence="2">Uncharacterized protein</fullName>
    </submittedName>
</protein>
<evidence type="ECO:0000313" key="3">
    <source>
        <dbReference type="Proteomes" id="UP000823964"/>
    </source>
</evidence>
<feature type="transmembrane region" description="Helical" evidence="1">
    <location>
        <begin position="35"/>
        <end position="62"/>
    </location>
</feature>
<keyword evidence="1" id="KW-0812">Transmembrane</keyword>
<gene>
    <name evidence="2" type="ORF">H9862_02570</name>
</gene>